<dbReference type="RefSeq" id="WP_154537784.1">
    <property type="nucleotide sequence ID" value="NZ_JAQYHJ010000126.1"/>
</dbReference>
<evidence type="ECO:0000256" key="4">
    <source>
        <dbReference type="ARBA" id="ARBA00022917"/>
    </source>
</evidence>
<evidence type="ECO:0000256" key="1">
    <source>
        <dbReference type="ARBA" id="ARBA00022555"/>
    </source>
</evidence>
<keyword evidence="8" id="KW-1185">Reference proteome</keyword>
<dbReference type="InterPro" id="IPR025490">
    <property type="entry name" value="RqcP"/>
</dbReference>
<dbReference type="PIRSF" id="PIRSF038881">
    <property type="entry name" value="RNAbp_HP1423"/>
    <property type="match status" value="1"/>
</dbReference>
<dbReference type="GO" id="GO:0019843">
    <property type="term" value="F:rRNA binding"/>
    <property type="evidence" value="ECO:0007669"/>
    <property type="project" value="UniProtKB-UniRule"/>
</dbReference>
<proteinExistence type="inferred from homology"/>
<keyword evidence="4 5" id="KW-0648">Protein biosynthesis</keyword>
<evidence type="ECO:0000313" key="8">
    <source>
        <dbReference type="Proteomes" id="UP000440713"/>
    </source>
</evidence>
<dbReference type="InterPro" id="IPR036986">
    <property type="entry name" value="S4_RNA-bd_sf"/>
</dbReference>
<comment type="similarity">
    <text evidence="5">Belongs to the RqcP family.</text>
</comment>
<keyword evidence="1 5" id="KW-0820">tRNA-binding</keyword>
<evidence type="ECO:0000256" key="3">
    <source>
        <dbReference type="ARBA" id="ARBA00022884"/>
    </source>
</evidence>
<accession>A0A6N7WZS6</accession>
<evidence type="ECO:0000256" key="5">
    <source>
        <dbReference type="HAMAP-Rule" id="MF_00871"/>
    </source>
</evidence>
<dbReference type="SMART" id="SM00363">
    <property type="entry name" value="S4"/>
    <property type="match status" value="1"/>
</dbReference>
<keyword evidence="3 5" id="KW-0694">RNA-binding</keyword>
<dbReference type="Pfam" id="PF01479">
    <property type="entry name" value="S4"/>
    <property type="match status" value="1"/>
</dbReference>
<comment type="function">
    <text evidence="5">Key component of the ribosome quality control system (RQC), a ribosome-associated complex that mediates the extraction of incompletely synthesized nascent chains from stalled ribosomes and their subsequent degradation. RqcH recruits Ala-charged tRNA, and with RqcP directs the elongation of stalled nascent chains on 50S ribosomal subunits, leading to non-templated C-terminal alanine extensions (Ala tail). The Ala tail promotes nascent chain degradation. RqcP is associated with the translocation-like movement of the peptidyl-tRNA from the A-site into the P-site.</text>
</comment>
<keyword evidence="2 5" id="KW-0699">rRNA-binding</keyword>
<dbReference type="AlphaFoldDB" id="A0A6N7WZS6"/>
<dbReference type="Proteomes" id="UP000440713">
    <property type="component" value="Unassembled WGS sequence"/>
</dbReference>
<evidence type="ECO:0000313" key="7">
    <source>
        <dbReference type="EMBL" id="MST62395.1"/>
    </source>
</evidence>
<gene>
    <name evidence="5" type="primary">rqcP</name>
    <name evidence="7" type="ORF">FYJ71_05315</name>
</gene>
<name>A0A6N7WZS6_9FIRM</name>
<evidence type="ECO:0000259" key="6">
    <source>
        <dbReference type="SMART" id="SM00363"/>
    </source>
</evidence>
<sequence length="79" mass="9149">MRLDKYLKVSRIIKRRTVAKEACEKGLVEINGKVGKSSSEVKIGDIIEITFGEKKVKYRITEIREHVLKDQAKELYEVL</sequence>
<comment type="subunit">
    <text evidence="5">Associates with stalled 50S ribosomal subunits. Binds to RqcH, 23S rRNA and the P-site tRNA. Does not require RqcH for association with 50S subunits.</text>
</comment>
<protein>
    <recommendedName>
        <fullName evidence="5">RQC P-site tRNA stabilizing factor</fullName>
        <shortName evidence="5">RqcP</shortName>
    </recommendedName>
    <alternativeName>
        <fullName evidence="5">Ribosome-associated protein quality control protein P</fullName>
    </alternativeName>
</protein>
<dbReference type="SUPFAM" id="SSF55174">
    <property type="entry name" value="Alpha-L RNA-binding motif"/>
    <property type="match status" value="1"/>
</dbReference>
<dbReference type="GO" id="GO:0000049">
    <property type="term" value="F:tRNA binding"/>
    <property type="evidence" value="ECO:0007669"/>
    <property type="project" value="UniProtKB-UniRule"/>
</dbReference>
<dbReference type="Gene3D" id="3.10.290.10">
    <property type="entry name" value="RNA-binding S4 domain"/>
    <property type="match status" value="1"/>
</dbReference>
<dbReference type="GO" id="GO:0072344">
    <property type="term" value="P:rescue of stalled ribosome"/>
    <property type="evidence" value="ECO:0007669"/>
    <property type="project" value="UniProtKB-UniRule"/>
</dbReference>
<dbReference type="PROSITE" id="PS50889">
    <property type="entry name" value="S4"/>
    <property type="match status" value="1"/>
</dbReference>
<dbReference type="EMBL" id="VUNE01000002">
    <property type="protein sequence ID" value="MST62395.1"/>
    <property type="molecule type" value="Genomic_DNA"/>
</dbReference>
<organism evidence="7 8">
    <name type="scientific">Peptostreptococcus porci</name>
    <dbReference type="NCBI Taxonomy" id="2652282"/>
    <lineage>
        <taxon>Bacteria</taxon>
        <taxon>Bacillati</taxon>
        <taxon>Bacillota</taxon>
        <taxon>Clostridia</taxon>
        <taxon>Peptostreptococcales</taxon>
        <taxon>Peptostreptococcaceae</taxon>
        <taxon>Peptostreptococcus</taxon>
    </lineage>
</organism>
<feature type="domain" description="RNA-binding S4" evidence="6">
    <location>
        <begin position="1"/>
        <end position="62"/>
    </location>
</feature>
<dbReference type="CDD" id="cd00165">
    <property type="entry name" value="S4"/>
    <property type="match status" value="1"/>
</dbReference>
<dbReference type="HAMAP" id="MF_00871">
    <property type="entry name" value="RqcP"/>
    <property type="match status" value="1"/>
</dbReference>
<dbReference type="InterPro" id="IPR002942">
    <property type="entry name" value="S4_RNA-bd"/>
</dbReference>
<comment type="caution">
    <text evidence="7">The sequence shown here is derived from an EMBL/GenBank/DDBJ whole genome shotgun (WGS) entry which is preliminary data.</text>
</comment>
<reference evidence="7 8" key="1">
    <citation type="submission" date="2019-08" db="EMBL/GenBank/DDBJ databases">
        <title>In-depth cultivation of the pig gut microbiome towards novel bacterial diversity and tailored functional studies.</title>
        <authorList>
            <person name="Wylensek D."/>
            <person name="Hitch T.C.A."/>
            <person name="Clavel T."/>
        </authorList>
    </citation>
    <scope>NUCLEOTIDE SEQUENCE [LARGE SCALE GENOMIC DNA]</scope>
    <source>
        <strain evidence="7 8">WCA-SAB-591-4A-A</strain>
    </source>
</reference>
<evidence type="ECO:0000256" key="2">
    <source>
        <dbReference type="ARBA" id="ARBA00022730"/>
    </source>
</evidence>
<dbReference type="GO" id="GO:0043023">
    <property type="term" value="F:ribosomal large subunit binding"/>
    <property type="evidence" value="ECO:0007669"/>
    <property type="project" value="UniProtKB-UniRule"/>
</dbReference>